<keyword evidence="1" id="KW-0732">Signal</keyword>
<keyword evidence="3" id="KW-1185">Reference proteome</keyword>
<feature type="chain" id="PRO_5047219956" evidence="1">
    <location>
        <begin position="22"/>
        <end position="487"/>
    </location>
</feature>
<dbReference type="RefSeq" id="WP_320686267.1">
    <property type="nucleotide sequence ID" value="NZ_JAXBLV010000110.1"/>
</dbReference>
<protein>
    <submittedName>
        <fullName evidence="2">Uncharacterized protein</fullName>
    </submittedName>
</protein>
<reference evidence="3" key="1">
    <citation type="journal article" date="2023" name="Mar. Drugs">
        <title>Gemmata algarum, a Novel Planctomycete Isolated from an Algal Mat, Displays Antimicrobial Activity.</title>
        <authorList>
            <person name="Kumar G."/>
            <person name="Kallscheuer N."/>
            <person name="Kashif M."/>
            <person name="Ahamad S."/>
            <person name="Jagadeeshwari U."/>
            <person name="Pannikurungottu S."/>
            <person name="Haufschild T."/>
            <person name="Kabuu M."/>
            <person name="Sasikala C."/>
            <person name="Jogler C."/>
            <person name="Ramana C."/>
        </authorList>
    </citation>
    <scope>NUCLEOTIDE SEQUENCE [LARGE SCALE GENOMIC DNA]</scope>
    <source>
        <strain evidence="3">JC673</strain>
    </source>
</reference>
<feature type="signal peptide" evidence="1">
    <location>
        <begin position="1"/>
        <end position="21"/>
    </location>
</feature>
<evidence type="ECO:0000256" key="1">
    <source>
        <dbReference type="SAM" id="SignalP"/>
    </source>
</evidence>
<proteinExistence type="predicted"/>
<evidence type="ECO:0000313" key="2">
    <source>
        <dbReference type="EMBL" id="MDY3559519.1"/>
    </source>
</evidence>
<comment type="caution">
    <text evidence="2">The sequence shown here is derived from an EMBL/GenBank/DDBJ whole genome shotgun (WGS) entry which is preliminary data.</text>
</comment>
<sequence>MNAVKSGALLLALAAPFALYAAWQVHSATRLDALGVAPPPSPEPPRNQTAAAAARATTAAAEARKAIGVTWRYRAPDSADRSADPDADATMKAAGARAADLTDLDTFLSGIEKPAFVGKLKDKYATWAVDQAAARRGEGAVQAWLVKPPPVESAADADRAVAEATKLIDDYTNGSRFANKSQATVWRLEARLKVVDRLAVLADRESASAIKAKLPLDRDTNVGTAARDALHAFNKHLIELGNELRRADGDKVAVPPEFRKGIEGRGAGADEYTAREELLALFAQEGLFDNPTGAEQWLNKVHEQYARTKSATTHKLIRDKVQEFADTFIPPVARLDNKVLVNGAETPRKEVVIKYEVGNGEYKQAPLSDEVSGLTELNFTKRHPGDNTRVRTQGAEEVPGALKPTPVSQAAVGYNAARERVSQRAAPRWTAESVAALKKACEPQMELVDQLRTPEQKGADKVPRIATRVLGLSAGVAAHQELFESAP</sequence>
<evidence type="ECO:0000313" key="3">
    <source>
        <dbReference type="Proteomes" id="UP001272242"/>
    </source>
</evidence>
<gene>
    <name evidence="2" type="ORF">R5W23_000512</name>
</gene>
<accession>A0ABU5EX43</accession>
<dbReference type="EMBL" id="JAXBLV010000110">
    <property type="protein sequence ID" value="MDY3559519.1"/>
    <property type="molecule type" value="Genomic_DNA"/>
</dbReference>
<dbReference type="Proteomes" id="UP001272242">
    <property type="component" value="Unassembled WGS sequence"/>
</dbReference>
<organism evidence="2 3">
    <name type="scientific">Gemmata algarum</name>
    <dbReference type="NCBI Taxonomy" id="2975278"/>
    <lineage>
        <taxon>Bacteria</taxon>
        <taxon>Pseudomonadati</taxon>
        <taxon>Planctomycetota</taxon>
        <taxon>Planctomycetia</taxon>
        <taxon>Gemmatales</taxon>
        <taxon>Gemmataceae</taxon>
        <taxon>Gemmata</taxon>
    </lineage>
</organism>
<name>A0ABU5EX43_9BACT</name>